<organism evidence="1 2">
    <name type="scientific">Vaccinium darrowii</name>
    <dbReference type="NCBI Taxonomy" id="229202"/>
    <lineage>
        <taxon>Eukaryota</taxon>
        <taxon>Viridiplantae</taxon>
        <taxon>Streptophyta</taxon>
        <taxon>Embryophyta</taxon>
        <taxon>Tracheophyta</taxon>
        <taxon>Spermatophyta</taxon>
        <taxon>Magnoliopsida</taxon>
        <taxon>eudicotyledons</taxon>
        <taxon>Gunneridae</taxon>
        <taxon>Pentapetalae</taxon>
        <taxon>asterids</taxon>
        <taxon>Ericales</taxon>
        <taxon>Ericaceae</taxon>
        <taxon>Vaccinioideae</taxon>
        <taxon>Vaccinieae</taxon>
        <taxon>Vaccinium</taxon>
    </lineage>
</organism>
<keyword evidence="2" id="KW-1185">Reference proteome</keyword>
<sequence>MNLPVQGLQQVLNFPNCARLITDNQLTSWPDYSINLCHHRFNFAPSKVEYSTASKKDDQHEGDHRIGGKC</sequence>
<dbReference type="Proteomes" id="UP000828048">
    <property type="component" value="Chromosome 8"/>
</dbReference>
<comment type="caution">
    <text evidence="1">The sequence shown here is derived from an EMBL/GenBank/DDBJ whole genome shotgun (WGS) entry which is preliminary data.</text>
</comment>
<accession>A0ACB7YE40</accession>
<proteinExistence type="predicted"/>
<dbReference type="EMBL" id="CM037158">
    <property type="protein sequence ID" value="KAH7851778.1"/>
    <property type="molecule type" value="Genomic_DNA"/>
</dbReference>
<reference evidence="1 2" key="1">
    <citation type="journal article" date="2021" name="Hortic Res">
        <title>High-quality reference genome and annotation aids understanding of berry development for evergreen blueberry (Vaccinium darrowii).</title>
        <authorList>
            <person name="Yu J."/>
            <person name="Hulse-Kemp A.M."/>
            <person name="Babiker E."/>
            <person name="Staton M."/>
        </authorList>
    </citation>
    <scope>NUCLEOTIDE SEQUENCE [LARGE SCALE GENOMIC DNA]</scope>
    <source>
        <strain evidence="2">cv. NJ 8807/NJ 8810</strain>
        <tissue evidence="1">Young leaf</tissue>
    </source>
</reference>
<name>A0ACB7YE40_9ERIC</name>
<protein>
    <submittedName>
        <fullName evidence="1">Uncharacterized protein</fullName>
    </submittedName>
</protein>
<evidence type="ECO:0000313" key="1">
    <source>
        <dbReference type="EMBL" id="KAH7851778.1"/>
    </source>
</evidence>
<gene>
    <name evidence="1" type="ORF">Vadar_016400</name>
</gene>
<evidence type="ECO:0000313" key="2">
    <source>
        <dbReference type="Proteomes" id="UP000828048"/>
    </source>
</evidence>